<gene>
    <name evidence="3" type="ORF">COV33_01705</name>
</gene>
<dbReference type="InterPro" id="IPR050202">
    <property type="entry name" value="Cyt/Deoxycyt_deaminase"/>
</dbReference>
<dbReference type="EMBL" id="PCXM01000031">
    <property type="protein sequence ID" value="PIR40040.1"/>
    <property type="molecule type" value="Genomic_DNA"/>
</dbReference>
<name>A0A2H0R0L1_9BACT</name>
<dbReference type="AlphaFoldDB" id="A0A2H0R0L1"/>
<dbReference type="Proteomes" id="UP000230828">
    <property type="component" value="Unassembled WGS sequence"/>
</dbReference>
<reference evidence="3 4" key="1">
    <citation type="submission" date="2017-09" db="EMBL/GenBank/DDBJ databases">
        <title>Depth-based differentiation of microbial function through sediment-hosted aquifers and enrichment of novel symbionts in the deep terrestrial subsurface.</title>
        <authorList>
            <person name="Probst A.J."/>
            <person name="Ladd B."/>
            <person name="Jarett J.K."/>
            <person name="Geller-Mcgrath D.E."/>
            <person name="Sieber C.M."/>
            <person name="Emerson J.B."/>
            <person name="Anantharaman K."/>
            <person name="Thomas B.C."/>
            <person name="Malmstrom R."/>
            <person name="Stieglmeier M."/>
            <person name="Klingl A."/>
            <person name="Woyke T."/>
            <person name="Ryan C.M."/>
            <person name="Banfield J.F."/>
        </authorList>
    </citation>
    <scope>NUCLEOTIDE SEQUENCE [LARGE SCALE GENOMIC DNA]</scope>
    <source>
        <strain evidence="3">CG10_big_fil_rev_8_21_14_0_10_34_34</strain>
    </source>
</reference>
<dbReference type="GO" id="GO:0008270">
    <property type="term" value="F:zinc ion binding"/>
    <property type="evidence" value="ECO:0007669"/>
    <property type="project" value="TreeGrafter"/>
</dbReference>
<dbReference type="GO" id="GO:0004126">
    <property type="term" value="F:cytidine deaminase activity"/>
    <property type="evidence" value="ECO:0007669"/>
    <property type="project" value="UniProtKB-ARBA"/>
</dbReference>
<dbReference type="PANTHER" id="PTHR11644:SF2">
    <property type="entry name" value="CYTIDINE DEAMINASE"/>
    <property type="match status" value="1"/>
</dbReference>
<evidence type="ECO:0000313" key="3">
    <source>
        <dbReference type="EMBL" id="PIR40040.1"/>
    </source>
</evidence>
<comment type="similarity">
    <text evidence="1">Belongs to the cytidine and deoxycytidylate deaminase family.</text>
</comment>
<dbReference type="GO" id="GO:0055086">
    <property type="term" value="P:nucleobase-containing small molecule metabolic process"/>
    <property type="evidence" value="ECO:0007669"/>
    <property type="project" value="UniProtKB-ARBA"/>
</dbReference>
<dbReference type="SUPFAM" id="SSF53927">
    <property type="entry name" value="Cytidine deaminase-like"/>
    <property type="match status" value="1"/>
</dbReference>
<dbReference type="GO" id="GO:0072527">
    <property type="term" value="P:pyrimidine-containing compound metabolic process"/>
    <property type="evidence" value="ECO:0007669"/>
    <property type="project" value="UniProtKB-ARBA"/>
</dbReference>
<organism evidence="3 4">
    <name type="scientific">Candidatus Zambryskibacteria bacterium CG10_big_fil_rev_8_21_14_0_10_34_34</name>
    <dbReference type="NCBI Taxonomy" id="1975114"/>
    <lineage>
        <taxon>Bacteria</taxon>
        <taxon>Candidatus Zambryskiibacteriota</taxon>
    </lineage>
</organism>
<dbReference type="PANTHER" id="PTHR11644">
    <property type="entry name" value="CYTIDINE DEAMINASE"/>
    <property type="match status" value="1"/>
</dbReference>
<proteinExistence type="inferred from homology"/>
<dbReference type="InterPro" id="IPR016193">
    <property type="entry name" value="Cytidine_deaminase-like"/>
</dbReference>
<comment type="caution">
    <text evidence="3">The sequence shown here is derived from an EMBL/GenBank/DDBJ whole genome shotgun (WGS) entry which is preliminary data.</text>
</comment>
<dbReference type="GO" id="GO:0005829">
    <property type="term" value="C:cytosol"/>
    <property type="evidence" value="ECO:0007669"/>
    <property type="project" value="TreeGrafter"/>
</dbReference>
<sequence>MGCLHYVNLLDIINHMKNLEELKEIAEHSYPESRNKIGAILICEDGKTYSGFTVRRSSVLGSTCAERMALDNWFQDKDRTKPIKLILIGKIMRIGWNNTHICYPCGVCRELYHQFTHINNIKDFTFECYSWDSKHKDTKTIRELLYYGDPFYE</sequence>
<accession>A0A2H0R0L1</accession>
<evidence type="ECO:0000313" key="4">
    <source>
        <dbReference type="Proteomes" id="UP000230828"/>
    </source>
</evidence>
<dbReference type="Pfam" id="PF00383">
    <property type="entry name" value="dCMP_cyt_deam_1"/>
    <property type="match status" value="1"/>
</dbReference>
<dbReference type="InterPro" id="IPR002125">
    <property type="entry name" value="CMP_dCMP_dom"/>
</dbReference>
<protein>
    <recommendedName>
        <fullName evidence="2">CMP/dCMP-type deaminase domain-containing protein</fullName>
    </recommendedName>
</protein>
<evidence type="ECO:0000256" key="1">
    <source>
        <dbReference type="ARBA" id="ARBA00006576"/>
    </source>
</evidence>
<evidence type="ECO:0000259" key="2">
    <source>
        <dbReference type="Pfam" id="PF00383"/>
    </source>
</evidence>
<dbReference type="CDD" id="cd01283">
    <property type="entry name" value="cytidine_deaminase"/>
    <property type="match status" value="1"/>
</dbReference>
<dbReference type="Gene3D" id="3.40.140.10">
    <property type="entry name" value="Cytidine Deaminase, domain 2"/>
    <property type="match status" value="1"/>
</dbReference>
<feature type="domain" description="CMP/dCMP-type deaminase" evidence="2">
    <location>
        <begin position="17"/>
        <end position="116"/>
    </location>
</feature>